<dbReference type="PANTHER" id="PTHR33365:SF4">
    <property type="entry name" value="CYCLOCHLOROTINE BIOSYNTHESIS PROTEIN O"/>
    <property type="match status" value="1"/>
</dbReference>
<dbReference type="OrthoDB" id="3687641at2759"/>
<name>A0A3D8R3Z9_9HELO</name>
<dbReference type="InterPro" id="IPR021765">
    <property type="entry name" value="UstYa-like"/>
</dbReference>
<organism evidence="5 6">
    <name type="scientific">Coleophoma crateriformis</name>
    <dbReference type="NCBI Taxonomy" id="565419"/>
    <lineage>
        <taxon>Eukaryota</taxon>
        <taxon>Fungi</taxon>
        <taxon>Dikarya</taxon>
        <taxon>Ascomycota</taxon>
        <taxon>Pezizomycotina</taxon>
        <taxon>Leotiomycetes</taxon>
        <taxon>Helotiales</taxon>
        <taxon>Dermateaceae</taxon>
        <taxon>Coleophoma</taxon>
    </lineage>
</organism>
<evidence type="ECO:0000313" key="6">
    <source>
        <dbReference type="Proteomes" id="UP000256328"/>
    </source>
</evidence>
<reference evidence="5 6" key="1">
    <citation type="journal article" date="2018" name="IMA Fungus">
        <title>IMA Genome-F 9: Draft genome sequence of Annulohypoxylon stygium, Aspergillus mulundensis, Berkeleyomyces basicola (syn. Thielaviopsis basicola), Ceratocystis smalleyi, two Cercospora beticola strains, Coleophoma cylindrospora, Fusarium fracticaudum, Phialophora cf. hyalina, and Morchella septimelata.</title>
        <authorList>
            <person name="Wingfield B.D."/>
            <person name="Bills G.F."/>
            <person name="Dong Y."/>
            <person name="Huang W."/>
            <person name="Nel W.J."/>
            <person name="Swalarsk-Parry B.S."/>
            <person name="Vaghefi N."/>
            <person name="Wilken P.M."/>
            <person name="An Z."/>
            <person name="de Beer Z.W."/>
            <person name="De Vos L."/>
            <person name="Chen L."/>
            <person name="Duong T.A."/>
            <person name="Gao Y."/>
            <person name="Hammerbacher A."/>
            <person name="Kikkert J.R."/>
            <person name="Li Y."/>
            <person name="Li H."/>
            <person name="Li K."/>
            <person name="Li Q."/>
            <person name="Liu X."/>
            <person name="Ma X."/>
            <person name="Naidoo K."/>
            <person name="Pethybridge S.J."/>
            <person name="Sun J."/>
            <person name="Steenkamp E.T."/>
            <person name="van der Nest M.A."/>
            <person name="van Wyk S."/>
            <person name="Wingfield M.J."/>
            <person name="Xiong C."/>
            <person name="Yue Q."/>
            <person name="Zhang X."/>
        </authorList>
    </citation>
    <scope>NUCLEOTIDE SEQUENCE [LARGE SCALE GENOMIC DNA]</scope>
    <source>
        <strain evidence="5 6">BP5796</strain>
    </source>
</reference>
<comment type="similarity">
    <text evidence="2">Belongs to the ustYa family.</text>
</comment>
<accession>A0A3D8R3Z9</accession>
<proteinExistence type="inferred from homology"/>
<evidence type="ECO:0000256" key="3">
    <source>
        <dbReference type="SAM" id="MobiDB-lite"/>
    </source>
</evidence>
<dbReference type="Proteomes" id="UP000256328">
    <property type="component" value="Unassembled WGS sequence"/>
</dbReference>
<evidence type="ECO:0000256" key="2">
    <source>
        <dbReference type="ARBA" id="ARBA00035112"/>
    </source>
</evidence>
<keyword evidence="4" id="KW-0812">Transmembrane</keyword>
<feature type="compositionally biased region" description="Basic and acidic residues" evidence="3">
    <location>
        <begin position="10"/>
        <end position="37"/>
    </location>
</feature>
<evidence type="ECO:0000256" key="4">
    <source>
        <dbReference type="SAM" id="Phobius"/>
    </source>
</evidence>
<feature type="transmembrane region" description="Helical" evidence="4">
    <location>
        <begin position="55"/>
        <end position="75"/>
    </location>
</feature>
<protein>
    <submittedName>
        <fullName evidence="5">Uncharacterized protein</fullName>
    </submittedName>
</protein>
<comment type="caution">
    <text evidence="5">The sequence shown here is derived from an EMBL/GenBank/DDBJ whole genome shotgun (WGS) entry which is preliminary data.</text>
</comment>
<comment type="pathway">
    <text evidence="1">Mycotoxin biosynthesis.</text>
</comment>
<dbReference type="Pfam" id="PF11807">
    <property type="entry name" value="UstYa"/>
    <property type="match status" value="1"/>
</dbReference>
<dbReference type="EMBL" id="PDLN01000013">
    <property type="protein sequence ID" value="RDW68651.1"/>
    <property type="molecule type" value="Genomic_DNA"/>
</dbReference>
<keyword evidence="4" id="KW-1133">Transmembrane helix</keyword>
<sequence length="293" mass="33342">MSSFSPVFKLRPDRWADEDPADKASTESGEHLLPKDESETTALQVPQRLMTVRHVFIAVFLLILWGGAAFMVGNITGRRQQNDPWGSFENGFVEEQVVTPSDMFELVQRTFTGGVDFTPEGVEVLAPSLYVGEPSPEIDEAWNAIIGGESHYFSVSDVEAIKLWGSDSDRYRDRIRGGWTGTLDLFHCLHCLNQLRKALRRDYYPEEEHRGMIHQLHCIDHLRQVIMCQGTSVISPSEWHDKRGQYINPKQLHTCRNFEKLHEFSKARYNGSIAIARTPKVPLHPHSSILPST</sequence>
<dbReference type="GO" id="GO:0043386">
    <property type="term" value="P:mycotoxin biosynthetic process"/>
    <property type="evidence" value="ECO:0007669"/>
    <property type="project" value="InterPro"/>
</dbReference>
<dbReference type="AlphaFoldDB" id="A0A3D8R3Z9"/>
<dbReference type="PANTHER" id="PTHR33365">
    <property type="entry name" value="YALI0B05434P"/>
    <property type="match status" value="1"/>
</dbReference>
<evidence type="ECO:0000256" key="1">
    <source>
        <dbReference type="ARBA" id="ARBA00004685"/>
    </source>
</evidence>
<feature type="region of interest" description="Disordered" evidence="3">
    <location>
        <begin position="1"/>
        <end position="37"/>
    </location>
</feature>
<keyword evidence="4" id="KW-0472">Membrane</keyword>
<evidence type="ECO:0000313" key="5">
    <source>
        <dbReference type="EMBL" id="RDW68651.1"/>
    </source>
</evidence>
<keyword evidence="6" id="KW-1185">Reference proteome</keyword>
<gene>
    <name evidence="5" type="ORF">BP5796_09308</name>
</gene>